<reference evidence="8 9" key="1">
    <citation type="submission" date="2014-02" db="EMBL/GenBank/DDBJ databases">
        <title>Genome sequence of Ureaplasma diversum strain 246.</title>
        <authorList>
            <person name="Sirand-Pugnet P."/>
            <person name="Breton M."/>
            <person name="Dordet-Frisoni E."/>
            <person name="Baranowski E."/>
            <person name="Barre A."/>
            <person name="Couture C."/>
            <person name="Dupuy V."/>
            <person name="Gaurivaud P."/>
            <person name="Jacob D."/>
            <person name="Lemaitre C."/>
            <person name="Manso-Silvan L."/>
            <person name="Nikolski M."/>
            <person name="Nouvel L.-X."/>
            <person name="Poumarat F."/>
            <person name="Tardy F."/>
            <person name="Thebault P."/>
            <person name="Theil S."/>
            <person name="Citti C."/>
            <person name="Thiaucourt F."/>
            <person name="Blanchard A."/>
        </authorList>
    </citation>
    <scope>NUCLEOTIDE SEQUENCE [LARGE SCALE GENOMIC DNA]</scope>
    <source>
        <strain evidence="8 9">NCTC 246</strain>
    </source>
</reference>
<evidence type="ECO:0000256" key="3">
    <source>
        <dbReference type="ARBA" id="ARBA00023274"/>
    </source>
</evidence>
<comment type="similarity">
    <text evidence="1 5 6">Belongs to the universal ribosomal protein uS2 family.</text>
</comment>
<dbReference type="GO" id="GO:0022627">
    <property type="term" value="C:cytosolic small ribosomal subunit"/>
    <property type="evidence" value="ECO:0007669"/>
    <property type="project" value="TreeGrafter"/>
</dbReference>
<evidence type="ECO:0000256" key="5">
    <source>
        <dbReference type="HAMAP-Rule" id="MF_00291"/>
    </source>
</evidence>
<dbReference type="HAMAP" id="MF_00291_B">
    <property type="entry name" value="Ribosomal_uS2_B"/>
    <property type="match status" value="1"/>
</dbReference>
<dbReference type="GO" id="GO:0003735">
    <property type="term" value="F:structural constituent of ribosome"/>
    <property type="evidence" value="ECO:0007669"/>
    <property type="project" value="InterPro"/>
</dbReference>
<keyword evidence="9" id="KW-1185">Reference proteome</keyword>
<dbReference type="Gene3D" id="1.10.287.610">
    <property type="entry name" value="Helix hairpin bin"/>
    <property type="match status" value="1"/>
</dbReference>
<evidence type="ECO:0000256" key="2">
    <source>
        <dbReference type="ARBA" id="ARBA00022980"/>
    </source>
</evidence>
<evidence type="ECO:0000313" key="9">
    <source>
        <dbReference type="Proteomes" id="UP000028537"/>
    </source>
</evidence>
<dbReference type="Gene3D" id="3.40.50.10490">
    <property type="entry name" value="Glucose-6-phosphate isomerase like protein, domain 1"/>
    <property type="match status" value="1"/>
</dbReference>
<proteinExistence type="inferred from homology"/>
<dbReference type="Proteomes" id="UP000028537">
    <property type="component" value="Unassembled WGS sequence"/>
</dbReference>
<dbReference type="eggNOG" id="COG0052">
    <property type="taxonomic scope" value="Bacteria"/>
</dbReference>
<dbReference type="PANTHER" id="PTHR12534">
    <property type="entry name" value="30S RIBOSOMAL PROTEIN S2 PROKARYOTIC AND ORGANELLAR"/>
    <property type="match status" value="1"/>
</dbReference>
<dbReference type="GO" id="GO:0006412">
    <property type="term" value="P:translation"/>
    <property type="evidence" value="ECO:0007669"/>
    <property type="project" value="UniProtKB-UniRule"/>
</dbReference>
<dbReference type="SUPFAM" id="SSF52313">
    <property type="entry name" value="Ribosomal protein S2"/>
    <property type="match status" value="1"/>
</dbReference>
<dbReference type="PANTHER" id="PTHR12534:SF0">
    <property type="entry name" value="SMALL RIBOSOMAL SUBUNIT PROTEIN US2M"/>
    <property type="match status" value="1"/>
</dbReference>
<dbReference type="PRINTS" id="PR00395">
    <property type="entry name" value="RIBOSOMALS2"/>
</dbReference>
<dbReference type="PROSITE" id="PS00963">
    <property type="entry name" value="RIBOSOMAL_S2_2"/>
    <property type="match status" value="1"/>
</dbReference>
<feature type="compositionally biased region" description="Basic and acidic residues" evidence="7">
    <location>
        <begin position="1"/>
        <end position="20"/>
    </location>
</feature>
<evidence type="ECO:0000313" key="8">
    <source>
        <dbReference type="EMBL" id="KEZ23337.1"/>
    </source>
</evidence>
<dbReference type="CDD" id="cd01425">
    <property type="entry name" value="RPS2"/>
    <property type="match status" value="1"/>
</dbReference>
<gene>
    <name evidence="5 8" type="primary">rpsB</name>
    <name evidence="8" type="ORF">UDIV_3510</name>
</gene>
<feature type="compositionally biased region" description="Low complexity" evidence="7">
    <location>
        <begin position="303"/>
        <end position="317"/>
    </location>
</feature>
<dbReference type="InterPro" id="IPR023591">
    <property type="entry name" value="Ribosomal_uS2_flav_dom_sf"/>
</dbReference>
<dbReference type="InterPro" id="IPR005706">
    <property type="entry name" value="Ribosomal_uS2_bac/mit/plastid"/>
</dbReference>
<evidence type="ECO:0000256" key="7">
    <source>
        <dbReference type="SAM" id="MobiDB-lite"/>
    </source>
</evidence>
<keyword evidence="2 5" id="KW-0689">Ribosomal protein</keyword>
<dbReference type="AlphaFoldDB" id="A0A084EZE5"/>
<accession>A0A084EZE5</accession>
<sequence>MENLTKKVESEEVVAKKEETTASASAKVEPTKPTTPADAIQLKVNANSTIKNLKALVSIVKLTESGAHIGLNPKKWSPKMAPYIHAKRSNNHVIDILKTIVFLDRAYKFVQEVIKNEGTIMYVGTRGKMIKDLVKNEATRSNSFYVTQRWLGGTLTNFNIIANSLKKFNDNLALINSEEINKYSKKEQLEIQKQTAKLEKFYGGIKNMRQLPDLIVVVDPINDLNAIKEARKLNIPVISLANTNADPDLIDYIIPVNNHSIKSVTLILGVLTDAVAELRNEPTKIVGKSDEEIVLPETRSWRQNRNNNNNQRYNNYRSQKNDKK</sequence>
<keyword evidence="3 5" id="KW-0687">Ribonucleoprotein</keyword>
<dbReference type="InterPro" id="IPR001865">
    <property type="entry name" value="Ribosomal_uS2"/>
</dbReference>
<dbReference type="InterPro" id="IPR018130">
    <property type="entry name" value="Ribosomal_uS2_CS"/>
</dbReference>
<organism evidence="8 9">
    <name type="scientific">Ureaplasma diversum NCTC 246</name>
    <dbReference type="NCBI Taxonomy" id="1188241"/>
    <lineage>
        <taxon>Bacteria</taxon>
        <taxon>Bacillati</taxon>
        <taxon>Mycoplasmatota</taxon>
        <taxon>Mycoplasmoidales</taxon>
        <taxon>Mycoplasmoidaceae</taxon>
        <taxon>Ureaplasma</taxon>
    </lineage>
</organism>
<protein>
    <recommendedName>
        <fullName evidence="4 5">Small ribosomal subunit protein uS2</fullName>
    </recommendedName>
</protein>
<dbReference type="NCBIfam" id="TIGR01011">
    <property type="entry name" value="rpsB_bact"/>
    <property type="match status" value="1"/>
</dbReference>
<evidence type="ECO:0000256" key="6">
    <source>
        <dbReference type="RuleBase" id="RU003631"/>
    </source>
</evidence>
<evidence type="ECO:0000256" key="4">
    <source>
        <dbReference type="ARBA" id="ARBA00035256"/>
    </source>
</evidence>
<dbReference type="Pfam" id="PF00318">
    <property type="entry name" value="Ribosomal_S2"/>
    <property type="match status" value="1"/>
</dbReference>
<dbReference type="EMBL" id="JFDP01000045">
    <property type="protein sequence ID" value="KEZ23337.1"/>
    <property type="molecule type" value="Genomic_DNA"/>
</dbReference>
<feature type="region of interest" description="Disordered" evidence="7">
    <location>
        <begin position="302"/>
        <end position="324"/>
    </location>
</feature>
<name>A0A084EZE5_9BACT</name>
<feature type="region of interest" description="Disordered" evidence="7">
    <location>
        <begin position="1"/>
        <end position="34"/>
    </location>
</feature>
<dbReference type="OrthoDB" id="9808036at2"/>
<evidence type="ECO:0000256" key="1">
    <source>
        <dbReference type="ARBA" id="ARBA00006242"/>
    </source>
</evidence>
<comment type="caution">
    <text evidence="8">The sequence shown here is derived from an EMBL/GenBank/DDBJ whole genome shotgun (WGS) entry which is preliminary data.</text>
</comment>